<dbReference type="EMBL" id="CP009111">
    <property type="protein sequence ID" value="ANS28990.1"/>
    <property type="molecule type" value="Genomic_DNA"/>
</dbReference>
<accession>A0A1B1K8N4</accession>
<dbReference type="AlphaFoldDB" id="A0A1B1K8N4"/>
<evidence type="ECO:0000256" key="2">
    <source>
        <dbReference type="SAM" id="Phobius"/>
    </source>
</evidence>
<dbReference type="Proteomes" id="UP000186108">
    <property type="component" value="Chromosome"/>
</dbReference>
<protein>
    <submittedName>
        <fullName evidence="3">Transposase</fullName>
    </submittedName>
</protein>
<evidence type="ECO:0000256" key="1">
    <source>
        <dbReference type="SAM" id="MobiDB-lite"/>
    </source>
</evidence>
<evidence type="ECO:0000313" key="4">
    <source>
        <dbReference type="Proteomes" id="UP000186108"/>
    </source>
</evidence>
<keyword evidence="2" id="KW-0812">Transmembrane</keyword>
<feature type="region of interest" description="Disordered" evidence="1">
    <location>
        <begin position="128"/>
        <end position="160"/>
    </location>
</feature>
<gene>
    <name evidence="3" type="ORF">R1CP_21570</name>
</gene>
<feature type="transmembrane region" description="Helical" evidence="2">
    <location>
        <begin position="63"/>
        <end position="81"/>
    </location>
</feature>
<keyword evidence="2" id="KW-1133">Transmembrane helix</keyword>
<reference evidence="3 4" key="1">
    <citation type="submission" date="2014-07" db="EMBL/GenBank/DDBJ databases">
        <authorList>
            <person name="Zhang J.E."/>
            <person name="Yang H."/>
            <person name="Guo J."/>
            <person name="Deng Z."/>
            <person name="Luo H."/>
            <person name="Luo M."/>
            <person name="Zhao B."/>
        </authorList>
    </citation>
    <scope>NUCLEOTIDE SEQUENCE [LARGE SCALE GENOMIC DNA]</scope>
    <source>
        <strain evidence="3 4">1CP</strain>
    </source>
</reference>
<dbReference type="PATRIC" id="fig|37919.13.peg.4552"/>
<proteinExistence type="predicted"/>
<keyword evidence="2" id="KW-0472">Membrane</keyword>
<feature type="compositionally biased region" description="Basic and acidic residues" evidence="1">
    <location>
        <begin position="128"/>
        <end position="137"/>
    </location>
</feature>
<sequence length="160" mass="17354">MAERRAVTTAIATRYKRADKPGKAKILDEPCATTGWHRDHARKALRAALIPKVVRPRTGRPPMYGPNVVAALIFCWAVLGMPAGKRLAPALPDLVPILRAFGELDIDDATALLLVGMSAATIDRRLAPERKNHELKGRSHTKPGSLLESQIHNPHLGAVG</sequence>
<name>A0A1B1K8N4_RHOOP</name>
<evidence type="ECO:0000313" key="3">
    <source>
        <dbReference type="EMBL" id="ANS28990.1"/>
    </source>
</evidence>
<organism evidence="3 4">
    <name type="scientific">Rhodococcus opacus</name>
    <name type="common">Nocardia opaca</name>
    <dbReference type="NCBI Taxonomy" id="37919"/>
    <lineage>
        <taxon>Bacteria</taxon>
        <taxon>Bacillati</taxon>
        <taxon>Actinomycetota</taxon>
        <taxon>Actinomycetes</taxon>
        <taxon>Mycobacteriales</taxon>
        <taxon>Nocardiaceae</taxon>
        <taxon>Rhodococcus</taxon>
    </lineage>
</organism>